<reference evidence="5 6" key="1">
    <citation type="submission" date="2022-06" db="EMBL/GenBank/DDBJ databases">
        <authorList>
            <person name="So Y."/>
        </authorList>
    </citation>
    <scope>NUCLEOTIDE SEQUENCE [LARGE SCALE GENOMIC DNA]</scope>
    <source>
        <strain evidence="5 6">STR3</strain>
    </source>
</reference>
<feature type="domain" description="Alpha/beta-hydrolase N-terminal" evidence="4">
    <location>
        <begin position="32"/>
        <end position="246"/>
    </location>
</feature>
<feature type="transmembrane region" description="Helical" evidence="2">
    <location>
        <begin position="41"/>
        <end position="66"/>
    </location>
</feature>
<dbReference type="SUPFAM" id="SSF53474">
    <property type="entry name" value="alpha/beta-Hydrolases"/>
    <property type="match status" value="1"/>
</dbReference>
<protein>
    <submittedName>
        <fullName evidence="5">Alpha/beta-hydrolase family protein</fullName>
    </submittedName>
</protein>
<dbReference type="RefSeq" id="WP_254182898.1">
    <property type="nucleotide sequence ID" value="NZ_JANARS010000009.1"/>
</dbReference>
<dbReference type="Proteomes" id="UP001204524">
    <property type="component" value="Unassembled WGS sequence"/>
</dbReference>
<comment type="caution">
    <text evidence="5">The sequence shown here is derived from an EMBL/GenBank/DDBJ whole genome shotgun (WGS) entry which is preliminary data.</text>
</comment>
<keyword evidence="2" id="KW-0472">Membrane</keyword>
<feature type="transmembrane region" description="Helical" evidence="2">
    <location>
        <begin position="87"/>
        <end position="105"/>
    </location>
</feature>
<evidence type="ECO:0000259" key="4">
    <source>
        <dbReference type="Pfam" id="PF15420"/>
    </source>
</evidence>
<feature type="transmembrane region" description="Helical" evidence="2">
    <location>
        <begin position="125"/>
        <end position="150"/>
    </location>
</feature>
<dbReference type="Pfam" id="PF15420">
    <property type="entry name" value="Abhydrolase_9_N"/>
    <property type="match status" value="1"/>
</dbReference>
<keyword evidence="2" id="KW-1133">Transmembrane helix</keyword>
<gene>
    <name evidence="5" type="ORF">NCI01_18135</name>
</gene>
<evidence type="ECO:0000259" key="3">
    <source>
        <dbReference type="Pfam" id="PF10081"/>
    </source>
</evidence>
<accession>A0ABT1L2B0</accession>
<name>A0ABT1L2B0_9ACTN</name>
<evidence type="ECO:0000313" key="5">
    <source>
        <dbReference type="EMBL" id="MCP3423729.1"/>
    </source>
</evidence>
<dbReference type="EMBL" id="JANARS010000009">
    <property type="protein sequence ID" value="MCP3423729.1"/>
    <property type="molecule type" value="Genomic_DNA"/>
</dbReference>
<organism evidence="5 6">
    <name type="scientific">Nocardioides pinisoli</name>
    <dbReference type="NCBI Taxonomy" id="2950279"/>
    <lineage>
        <taxon>Bacteria</taxon>
        <taxon>Bacillati</taxon>
        <taxon>Actinomycetota</taxon>
        <taxon>Actinomycetes</taxon>
        <taxon>Propionibacteriales</taxon>
        <taxon>Nocardioidaceae</taxon>
        <taxon>Nocardioides</taxon>
    </lineage>
</organism>
<sequence>MANQVESRWSRLLRRPSLLGLVLATWLAAQSLAPSLLVRSWVFQGVLAGLSFALGYGVGLGLTRLVRGLWVRFGWPRRPFTPSADRWVRLTVLGLCLAYATWAALDAVDAHRWTWERLGYARSSYGVVFGGTLVLAVVVALALFVVARLLKLVWRAVTRVGTRVLPAWIAGGLALVLVGWALLASLNTFVLERTLDGLNAGFALGDRDLEGAPNPPTSRLRSGGPASDVDWAEAGREGRRFLTRGPTTDDLEGLATGEVVEPVRVFVGRASADTVEERVDLAVRELERFGGFERSALLVVVPTGTGWINEQLVQPLEYFHAGDIATVTVQYSHLPSPLAFISESAAAGDTAVALFEAVEDRLAAQGSERPDLYIAGESLGSFGGSQVFDSLADSQDRVDGAVWVGPPETMRLRREAERVREPGSPQVRPVVGDGEAFLFANRVGDVEGRTAHSVFLQHGDDPIVWWDWDTLADEPDWLEEPLDPSVNPAIRWAPVTTFLQLAVDMAVSNDFDEDHGHKYGTQPLSAWYAVVRPPGWDEERVALLRERLATISR</sequence>
<evidence type="ECO:0000313" key="6">
    <source>
        <dbReference type="Proteomes" id="UP001204524"/>
    </source>
</evidence>
<keyword evidence="6" id="KW-1185">Reference proteome</keyword>
<dbReference type="InterPro" id="IPR029058">
    <property type="entry name" value="AB_hydrolase_fold"/>
</dbReference>
<feature type="domain" description="Alpha/beta-hydrolase catalytic" evidence="3">
    <location>
        <begin position="263"/>
        <end position="541"/>
    </location>
</feature>
<dbReference type="InterPro" id="IPR027787">
    <property type="entry name" value="Alpha/beta-hydrolase_catalytic"/>
</dbReference>
<evidence type="ECO:0000256" key="1">
    <source>
        <dbReference type="SAM" id="MobiDB-lite"/>
    </source>
</evidence>
<dbReference type="Pfam" id="PF10081">
    <property type="entry name" value="Abhydrolase_9"/>
    <property type="match status" value="1"/>
</dbReference>
<proteinExistence type="predicted"/>
<feature type="transmembrane region" description="Helical" evidence="2">
    <location>
        <begin position="162"/>
        <end position="183"/>
    </location>
</feature>
<feature type="region of interest" description="Disordered" evidence="1">
    <location>
        <begin position="209"/>
        <end position="229"/>
    </location>
</feature>
<dbReference type="InterPro" id="IPR027788">
    <property type="entry name" value="Alpha/beta-hydrolase_N_dom"/>
</dbReference>
<evidence type="ECO:0000256" key="2">
    <source>
        <dbReference type="SAM" id="Phobius"/>
    </source>
</evidence>
<keyword evidence="2" id="KW-0812">Transmembrane</keyword>